<evidence type="ECO:0000256" key="2">
    <source>
        <dbReference type="ARBA" id="ARBA00012438"/>
    </source>
</evidence>
<feature type="domain" description="Histidine kinase" evidence="10">
    <location>
        <begin position="238"/>
        <end position="444"/>
    </location>
</feature>
<dbReference type="SUPFAM" id="SSF55874">
    <property type="entry name" value="ATPase domain of HSP90 chaperone/DNA topoisomerase II/histidine kinase"/>
    <property type="match status" value="1"/>
</dbReference>
<feature type="transmembrane region" description="Helical" evidence="9">
    <location>
        <begin position="60"/>
        <end position="81"/>
    </location>
</feature>
<keyword evidence="5 11" id="KW-0418">Kinase</keyword>
<organism evidence="11 12">
    <name type="scientific">Anaeromyxobacter dehalogenans (strain ATCC BAA-258 / DSM 21875 / 2CP-1)</name>
    <dbReference type="NCBI Taxonomy" id="455488"/>
    <lineage>
        <taxon>Bacteria</taxon>
        <taxon>Pseudomonadati</taxon>
        <taxon>Myxococcota</taxon>
        <taxon>Myxococcia</taxon>
        <taxon>Myxococcales</taxon>
        <taxon>Cystobacterineae</taxon>
        <taxon>Anaeromyxobacteraceae</taxon>
        <taxon>Anaeromyxobacter</taxon>
    </lineage>
</organism>
<dbReference type="InterPro" id="IPR036890">
    <property type="entry name" value="HATPase_C_sf"/>
</dbReference>
<name>B8JH00_ANAD2</name>
<evidence type="ECO:0000313" key="12">
    <source>
        <dbReference type="Proteomes" id="UP000007089"/>
    </source>
</evidence>
<dbReference type="EC" id="2.7.13.3" evidence="2"/>
<keyword evidence="7" id="KW-0175">Coiled coil</keyword>
<proteinExistence type="predicted"/>
<keyword evidence="9" id="KW-0812">Transmembrane</keyword>
<keyword evidence="4" id="KW-0808">Transferase</keyword>
<evidence type="ECO:0000256" key="5">
    <source>
        <dbReference type="ARBA" id="ARBA00022777"/>
    </source>
</evidence>
<dbReference type="Gene3D" id="3.30.565.10">
    <property type="entry name" value="Histidine kinase-like ATPase, C-terminal domain"/>
    <property type="match status" value="1"/>
</dbReference>
<dbReference type="Proteomes" id="UP000007089">
    <property type="component" value="Chromosome"/>
</dbReference>
<dbReference type="Pfam" id="PF02518">
    <property type="entry name" value="HATPase_c"/>
    <property type="match status" value="1"/>
</dbReference>
<dbReference type="InterPro" id="IPR005467">
    <property type="entry name" value="His_kinase_dom"/>
</dbReference>
<evidence type="ECO:0000256" key="7">
    <source>
        <dbReference type="SAM" id="Coils"/>
    </source>
</evidence>
<feature type="transmembrane region" description="Helical" evidence="9">
    <location>
        <begin position="117"/>
        <end position="133"/>
    </location>
</feature>
<evidence type="ECO:0000256" key="9">
    <source>
        <dbReference type="SAM" id="Phobius"/>
    </source>
</evidence>
<evidence type="ECO:0000256" key="8">
    <source>
        <dbReference type="SAM" id="MobiDB-lite"/>
    </source>
</evidence>
<feature type="region of interest" description="Disordered" evidence="8">
    <location>
        <begin position="428"/>
        <end position="449"/>
    </location>
</feature>
<dbReference type="SMART" id="SM00387">
    <property type="entry name" value="HATPase_c"/>
    <property type="match status" value="1"/>
</dbReference>
<dbReference type="InterPro" id="IPR004358">
    <property type="entry name" value="Sig_transdc_His_kin-like_C"/>
</dbReference>
<reference evidence="11" key="1">
    <citation type="submission" date="2009-01" db="EMBL/GenBank/DDBJ databases">
        <title>Complete sequence of Anaeromyxobacter dehalogenans 2CP-1.</title>
        <authorList>
            <consortium name="US DOE Joint Genome Institute"/>
            <person name="Lucas S."/>
            <person name="Copeland A."/>
            <person name="Lapidus A."/>
            <person name="Glavina del Rio T."/>
            <person name="Dalin E."/>
            <person name="Tice H."/>
            <person name="Bruce D."/>
            <person name="Goodwin L."/>
            <person name="Pitluck S."/>
            <person name="Saunders E."/>
            <person name="Brettin T."/>
            <person name="Detter J.C."/>
            <person name="Han C."/>
            <person name="Larimer F."/>
            <person name="Land M."/>
            <person name="Hauser L."/>
            <person name="Kyrpides N."/>
            <person name="Ovchinnikova G."/>
            <person name="Beliaev A.S."/>
            <person name="Richardson P."/>
        </authorList>
    </citation>
    <scope>NUCLEOTIDE SEQUENCE</scope>
    <source>
        <strain evidence="11">2CP-1</strain>
    </source>
</reference>
<evidence type="ECO:0000256" key="3">
    <source>
        <dbReference type="ARBA" id="ARBA00022553"/>
    </source>
</evidence>
<evidence type="ECO:0000256" key="1">
    <source>
        <dbReference type="ARBA" id="ARBA00000085"/>
    </source>
</evidence>
<accession>B8JH00</accession>
<keyword evidence="9" id="KW-1133">Transmembrane helix</keyword>
<feature type="transmembrane region" description="Helical" evidence="9">
    <location>
        <begin position="140"/>
        <end position="161"/>
    </location>
</feature>
<dbReference type="Pfam" id="PF00512">
    <property type="entry name" value="HisKA"/>
    <property type="match status" value="1"/>
</dbReference>
<sequence length="449" mass="47034">MRAAATLARRRVGSGPPLPERIQREEFSRLFGRLLTFRLWVLLPVLLLVGWVVWIDPSPWRRAVLLAALVAVSIFFVRELLAFRAGGAGQRSVNRNVLLATFGQVVVSFATGGIDSPFLPAALVLAVIPAMLVEGPVRWLIPAMQISGVLTLAALGASGAIPDLNLAAFGGGARVGAGTAYLWADAALLCLMLAGVHALGNGLRHAYQAVLRRQLAAQEDALRAHQERAAELVELSGEIAHELKNPLASVKALAGLLRQQLPDGKGAERLEVLRHEVDRMQSVLEDFLNFSRPLVPLSVDACDLAALCQEVAALHEGVASERGLELSVEGDGASVRGDRRKLKQVLINLVQNAVEASAPGGEVVLEVAPAADGGARVRVLDRGAGVDPALGDAVFHPGVTSKAKGSGLGLTVARAIARQHGGDLALAPRPDGGTAAELVLPARPAAPGP</sequence>
<dbReference type="InterPro" id="IPR003661">
    <property type="entry name" value="HisK_dim/P_dom"/>
</dbReference>
<dbReference type="HOGENOM" id="CLU_623548_0_0_7"/>
<dbReference type="PROSITE" id="PS50109">
    <property type="entry name" value="HIS_KIN"/>
    <property type="match status" value="1"/>
</dbReference>
<dbReference type="CDD" id="cd00075">
    <property type="entry name" value="HATPase"/>
    <property type="match status" value="1"/>
</dbReference>
<comment type="catalytic activity">
    <reaction evidence="1">
        <text>ATP + protein L-histidine = ADP + protein N-phospho-L-histidine.</text>
        <dbReference type="EC" id="2.7.13.3"/>
    </reaction>
</comment>
<dbReference type="InterPro" id="IPR003594">
    <property type="entry name" value="HATPase_dom"/>
</dbReference>
<dbReference type="PRINTS" id="PR00344">
    <property type="entry name" value="BCTRLSENSOR"/>
</dbReference>
<dbReference type="EMBL" id="CP001359">
    <property type="protein sequence ID" value="ACL66637.1"/>
    <property type="molecule type" value="Genomic_DNA"/>
</dbReference>
<dbReference type="AlphaFoldDB" id="B8JH00"/>
<dbReference type="CDD" id="cd00082">
    <property type="entry name" value="HisKA"/>
    <property type="match status" value="1"/>
</dbReference>
<feature type="coiled-coil region" evidence="7">
    <location>
        <begin position="208"/>
        <end position="235"/>
    </location>
</feature>
<dbReference type="InterPro" id="IPR036097">
    <property type="entry name" value="HisK_dim/P_sf"/>
</dbReference>
<dbReference type="Gene3D" id="1.10.287.130">
    <property type="match status" value="1"/>
</dbReference>
<protein>
    <recommendedName>
        <fullName evidence="2">histidine kinase</fullName>
        <ecNumber evidence="2">2.7.13.3</ecNumber>
    </recommendedName>
</protein>
<dbReference type="RefSeq" id="WP_015934448.1">
    <property type="nucleotide sequence ID" value="NC_011891.1"/>
</dbReference>
<evidence type="ECO:0000259" key="10">
    <source>
        <dbReference type="PROSITE" id="PS50109"/>
    </source>
</evidence>
<feature type="transmembrane region" description="Helical" evidence="9">
    <location>
        <begin position="181"/>
        <end position="203"/>
    </location>
</feature>
<evidence type="ECO:0000256" key="6">
    <source>
        <dbReference type="ARBA" id="ARBA00023012"/>
    </source>
</evidence>
<evidence type="ECO:0000256" key="4">
    <source>
        <dbReference type="ARBA" id="ARBA00022679"/>
    </source>
</evidence>
<keyword evidence="9" id="KW-0472">Membrane</keyword>
<gene>
    <name evidence="11" type="ordered locus">A2cp1_3303</name>
</gene>
<dbReference type="KEGG" id="acp:A2cp1_3303"/>
<dbReference type="SMART" id="SM00388">
    <property type="entry name" value="HisKA"/>
    <property type="match status" value="1"/>
</dbReference>
<keyword evidence="3" id="KW-0597">Phosphoprotein</keyword>
<feature type="transmembrane region" description="Helical" evidence="9">
    <location>
        <begin position="30"/>
        <end position="54"/>
    </location>
</feature>
<evidence type="ECO:0000313" key="11">
    <source>
        <dbReference type="EMBL" id="ACL66637.1"/>
    </source>
</evidence>
<feature type="transmembrane region" description="Helical" evidence="9">
    <location>
        <begin position="93"/>
        <end position="111"/>
    </location>
</feature>
<dbReference type="GO" id="GO:0000155">
    <property type="term" value="F:phosphorelay sensor kinase activity"/>
    <property type="evidence" value="ECO:0007669"/>
    <property type="project" value="InterPro"/>
</dbReference>
<keyword evidence="6" id="KW-0902">Two-component regulatory system</keyword>
<dbReference type="InterPro" id="IPR050736">
    <property type="entry name" value="Sensor_HK_Regulatory"/>
</dbReference>
<dbReference type="PANTHER" id="PTHR43711:SF1">
    <property type="entry name" value="HISTIDINE KINASE 1"/>
    <property type="match status" value="1"/>
</dbReference>
<dbReference type="SUPFAM" id="SSF47384">
    <property type="entry name" value="Homodimeric domain of signal transducing histidine kinase"/>
    <property type="match status" value="1"/>
</dbReference>
<keyword evidence="12" id="KW-1185">Reference proteome</keyword>
<dbReference type="PANTHER" id="PTHR43711">
    <property type="entry name" value="TWO-COMPONENT HISTIDINE KINASE"/>
    <property type="match status" value="1"/>
</dbReference>